<dbReference type="GO" id="GO:0046872">
    <property type="term" value="F:metal ion binding"/>
    <property type="evidence" value="ECO:0007669"/>
    <property type="project" value="UniProtKB-KW"/>
</dbReference>
<evidence type="ECO:0000259" key="8">
    <source>
        <dbReference type="PROSITE" id="PS51405"/>
    </source>
</evidence>
<dbReference type="InterPro" id="IPR036851">
    <property type="entry name" value="Chloroperoxidase-like_sf"/>
</dbReference>
<keyword evidence="5" id="KW-0560">Oxidoreductase</keyword>
<dbReference type="PROSITE" id="PS51405">
    <property type="entry name" value="HEME_HALOPEROXIDASE"/>
    <property type="match status" value="1"/>
</dbReference>
<evidence type="ECO:0000256" key="3">
    <source>
        <dbReference type="ARBA" id="ARBA00022617"/>
    </source>
</evidence>
<comment type="cofactor">
    <cofactor evidence="1">
        <name>heme b</name>
        <dbReference type="ChEBI" id="CHEBI:60344"/>
    </cofactor>
</comment>
<name>A0A8K0SNM7_9HYPO</name>
<dbReference type="InterPro" id="IPR000028">
    <property type="entry name" value="Chloroperoxidase"/>
</dbReference>
<dbReference type="AlphaFoldDB" id="A0A8K0SNM7"/>
<dbReference type="Proteomes" id="UP000813444">
    <property type="component" value="Unassembled WGS sequence"/>
</dbReference>
<sequence length="242" mass="26253">MRAALLALLPLALAFPQRRSTIREWIAPGPSDSRGPCPGLNTLANHGYLPHDGRNINVDTIRAAVTEALNWDPRLATFIATQAINVNLGVESTDLAGLGAHNITEHDASLTRLDAAEGDPLRLNLDLLEALLADADGDSLTIQSLGRSRARVHARSGGNPLPGTMNSQANFEATALLATVPHDPEWAPEDYLELRAPKDLVRVWFTEERFPVELGWRTPRHVLTLEDLGRLPAAVEAAKPTL</sequence>
<dbReference type="Gene3D" id="1.10.489.10">
    <property type="entry name" value="Chloroperoxidase-like"/>
    <property type="match status" value="1"/>
</dbReference>
<comment type="similarity">
    <text evidence="7">Belongs to the chloroperoxidase family.</text>
</comment>
<accession>A0A8K0SNM7</accession>
<keyword evidence="10" id="KW-1185">Reference proteome</keyword>
<dbReference type="OrthoDB" id="407298at2759"/>
<gene>
    <name evidence="9" type="ORF">B0I35DRAFT_478271</name>
</gene>
<proteinExistence type="inferred from homology"/>
<dbReference type="Pfam" id="PF01328">
    <property type="entry name" value="Peroxidase_2"/>
    <property type="match status" value="1"/>
</dbReference>
<reference evidence="9" key="1">
    <citation type="journal article" date="2021" name="Nat. Commun.">
        <title>Genetic determinants of endophytism in the Arabidopsis root mycobiome.</title>
        <authorList>
            <person name="Mesny F."/>
            <person name="Miyauchi S."/>
            <person name="Thiergart T."/>
            <person name="Pickel B."/>
            <person name="Atanasova L."/>
            <person name="Karlsson M."/>
            <person name="Huettel B."/>
            <person name="Barry K.W."/>
            <person name="Haridas S."/>
            <person name="Chen C."/>
            <person name="Bauer D."/>
            <person name="Andreopoulos W."/>
            <person name="Pangilinan J."/>
            <person name="LaButti K."/>
            <person name="Riley R."/>
            <person name="Lipzen A."/>
            <person name="Clum A."/>
            <person name="Drula E."/>
            <person name="Henrissat B."/>
            <person name="Kohler A."/>
            <person name="Grigoriev I.V."/>
            <person name="Martin F.M."/>
            <person name="Hacquard S."/>
        </authorList>
    </citation>
    <scope>NUCLEOTIDE SEQUENCE</scope>
    <source>
        <strain evidence="9">MPI-CAGE-CH-0235</strain>
    </source>
</reference>
<evidence type="ECO:0000256" key="2">
    <source>
        <dbReference type="ARBA" id="ARBA00022559"/>
    </source>
</evidence>
<evidence type="ECO:0000256" key="7">
    <source>
        <dbReference type="ARBA" id="ARBA00025795"/>
    </source>
</evidence>
<protein>
    <submittedName>
        <fullName evidence="9">Chloroperoxidase</fullName>
    </submittedName>
</protein>
<dbReference type="PANTHER" id="PTHR33577">
    <property type="entry name" value="STERIGMATOCYSTIN BIOSYNTHESIS PEROXIDASE STCC-RELATED"/>
    <property type="match status" value="1"/>
</dbReference>
<evidence type="ECO:0000256" key="5">
    <source>
        <dbReference type="ARBA" id="ARBA00023002"/>
    </source>
</evidence>
<keyword evidence="2" id="KW-0575">Peroxidase</keyword>
<feature type="domain" description="Heme haloperoxidase family profile" evidence="8">
    <location>
        <begin position="21"/>
        <end position="230"/>
    </location>
</feature>
<organism evidence="9 10">
    <name type="scientific">Stachybotrys elegans</name>
    <dbReference type="NCBI Taxonomy" id="80388"/>
    <lineage>
        <taxon>Eukaryota</taxon>
        <taxon>Fungi</taxon>
        <taxon>Dikarya</taxon>
        <taxon>Ascomycota</taxon>
        <taxon>Pezizomycotina</taxon>
        <taxon>Sordariomycetes</taxon>
        <taxon>Hypocreomycetidae</taxon>
        <taxon>Hypocreales</taxon>
        <taxon>Stachybotryaceae</taxon>
        <taxon>Stachybotrys</taxon>
    </lineage>
</organism>
<dbReference type="SUPFAM" id="SSF47571">
    <property type="entry name" value="Cloroperoxidase"/>
    <property type="match status" value="1"/>
</dbReference>
<evidence type="ECO:0000256" key="1">
    <source>
        <dbReference type="ARBA" id="ARBA00001970"/>
    </source>
</evidence>
<evidence type="ECO:0000313" key="9">
    <source>
        <dbReference type="EMBL" id="KAH7319976.1"/>
    </source>
</evidence>
<dbReference type="PANTHER" id="PTHR33577:SF9">
    <property type="entry name" value="PEROXIDASE STCC"/>
    <property type="match status" value="1"/>
</dbReference>
<keyword evidence="4" id="KW-0479">Metal-binding</keyword>
<dbReference type="EMBL" id="JAGPNK010000006">
    <property type="protein sequence ID" value="KAH7319976.1"/>
    <property type="molecule type" value="Genomic_DNA"/>
</dbReference>
<keyword evidence="3" id="KW-0349">Heme</keyword>
<comment type="caution">
    <text evidence="9">The sequence shown here is derived from an EMBL/GenBank/DDBJ whole genome shotgun (WGS) entry which is preliminary data.</text>
</comment>
<keyword evidence="6" id="KW-0408">Iron</keyword>
<dbReference type="GO" id="GO:0004601">
    <property type="term" value="F:peroxidase activity"/>
    <property type="evidence" value="ECO:0007669"/>
    <property type="project" value="UniProtKB-KW"/>
</dbReference>
<evidence type="ECO:0000256" key="4">
    <source>
        <dbReference type="ARBA" id="ARBA00022723"/>
    </source>
</evidence>
<evidence type="ECO:0000313" key="10">
    <source>
        <dbReference type="Proteomes" id="UP000813444"/>
    </source>
</evidence>
<evidence type="ECO:0000256" key="6">
    <source>
        <dbReference type="ARBA" id="ARBA00023004"/>
    </source>
</evidence>